<name>A0A8J7DWQ3_9CYAN</name>
<dbReference type="RefSeq" id="WP_194028793.1">
    <property type="nucleotide sequence ID" value="NZ_JADEWZ010000008.1"/>
</dbReference>
<dbReference type="EMBL" id="JADEWZ010000008">
    <property type="protein sequence ID" value="MBE9115706.1"/>
    <property type="molecule type" value="Genomic_DNA"/>
</dbReference>
<accession>A0A8J7DWQ3</accession>
<comment type="caution">
    <text evidence="1">The sequence shown here is derived from an EMBL/GenBank/DDBJ whole genome shotgun (WGS) entry which is preliminary data.</text>
</comment>
<evidence type="ECO:0000313" key="1">
    <source>
        <dbReference type="EMBL" id="MBE9115706.1"/>
    </source>
</evidence>
<dbReference type="Gene3D" id="3.10.450.50">
    <property type="match status" value="1"/>
</dbReference>
<reference evidence="1" key="1">
    <citation type="submission" date="2020-10" db="EMBL/GenBank/DDBJ databases">
        <authorList>
            <person name="Castelo-Branco R."/>
            <person name="Eusebio N."/>
            <person name="Adriana R."/>
            <person name="Vieira A."/>
            <person name="Brugerolle De Fraissinette N."/>
            <person name="Rezende De Castro R."/>
            <person name="Schneider M.P."/>
            <person name="Vasconcelos V."/>
            <person name="Leao P.N."/>
        </authorList>
    </citation>
    <scope>NUCLEOTIDE SEQUENCE</scope>
    <source>
        <strain evidence="1">LEGE 07157</strain>
    </source>
</reference>
<dbReference type="SUPFAM" id="SSF54427">
    <property type="entry name" value="NTF2-like"/>
    <property type="match status" value="1"/>
</dbReference>
<organism evidence="1 2">
    <name type="scientific">Lusitaniella coriacea LEGE 07157</name>
    <dbReference type="NCBI Taxonomy" id="945747"/>
    <lineage>
        <taxon>Bacteria</taxon>
        <taxon>Bacillati</taxon>
        <taxon>Cyanobacteriota</taxon>
        <taxon>Cyanophyceae</taxon>
        <taxon>Spirulinales</taxon>
        <taxon>Lusitaniellaceae</taxon>
        <taxon>Lusitaniella</taxon>
    </lineage>
</organism>
<gene>
    <name evidence="1" type="ORF">IQ249_07350</name>
</gene>
<sequence length="129" mass="14657">MVLIMGSSATIPSLTIDGVGELTILRYFETLNWKSFEETVALFDRDGELHPLFESPIIGHRAIASYFHSDANRGMKLNPCRGLVQHLGDSHTQIEVTGRVYTVFFSVNVVWQFLLNPDRKILRAKYSNE</sequence>
<dbReference type="InterPro" id="IPR032710">
    <property type="entry name" value="NTF2-like_dom_sf"/>
</dbReference>
<evidence type="ECO:0000313" key="2">
    <source>
        <dbReference type="Proteomes" id="UP000654482"/>
    </source>
</evidence>
<protein>
    <submittedName>
        <fullName evidence="1">Nuclear transport factor 2 family protein</fullName>
    </submittedName>
</protein>
<dbReference type="Proteomes" id="UP000654482">
    <property type="component" value="Unassembled WGS sequence"/>
</dbReference>
<proteinExistence type="predicted"/>
<keyword evidence="2" id="KW-1185">Reference proteome</keyword>
<dbReference type="AlphaFoldDB" id="A0A8J7DWQ3"/>